<dbReference type="AlphaFoldDB" id="A0A8X6PT44"/>
<keyword evidence="2" id="KW-1185">Reference proteome</keyword>
<organism evidence="1 2">
    <name type="scientific">Nephila pilipes</name>
    <name type="common">Giant wood spider</name>
    <name type="synonym">Nephila maculata</name>
    <dbReference type="NCBI Taxonomy" id="299642"/>
    <lineage>
        <taxon>Eukaryota</taxon>
        <taxon>Metazoa</taxon>
        <taxon>Ecdysozoa</taxon>
        <taxon>Arthropoda</taxon>
        <taxon>Chelicerata</taxon>
        <taxon>Arachnida</taxon>
        <taxon>Araneae</taxon>
        <taxon>Araneomorphae</taxon>
        <taxon>Entelegynae</taxon>
        <taxon>Araneoidea</taxon>
        <taxon>Nephilidae</taxon>
        <taxon>Nephila</taxon>
    </lineage>
</organism>
<accession>A0A8X6PT44</accession>
<protein>
    <submittedName>
        <fullName evidence="1">Uncharacterized protein</fullName>
    </submittedName>
</protein>
<sequence length="281" mass="31278">MSTISVSLLYLSAFFVINDKEGNLFSKSRCAQFFEQHFHVRSVATSYIKINCKAGTNHLKVSLLLLALVTLVPGSDARNLCDAMGCSRALEDGSESEEGLLWRANCMGGTCGLLKRQEDESESCCPCNPSNDIQVLRICRQVNNQQSCIQACNQNMLACNQANNQQNCIQSCNQGLYNQACTQIVQACNPAYTPQRCNQGCNQNMQVCNQANNQQGCNQACNQNVQTCNTNCNQNVQVCNQACRQQRRYKRVCRLQCGLALIQPDIQTGSCQCRNRRSLRI</sequence>
<evidence type="ECO:0000313" key="2">
    <source>
        <dbReference type="Proteomes" id="UP000887013"/>
    </source>
</evidence>
<gene>
    <name evidence="1" type="ORF">NPIL_547731</name>
</gene>
<proteinExistence type="predicted"/>
<dbReference type="Proteomes" id="UP000887013">
    <property type="component" value="Unassembled WGS sequence"/>
</dbReference>
<name>A0A8X6PT44_NEPPI</name>
<dbReference type="OrthoDB" id="10549828at2759"/>
<evidence type="ECO:0000313" key="1">
    <source>
        <dbReference type="EMBL" id="GFT84061.1"/>
    </source>
</evidence>
<comment type="caution">
    <text evidence="1">The sequence shown here is derived from an EMBL/GenBank/DDBJ whole genome shotgun (WGS) entry which is preliminary data.</text>
</comment>
<dbReference type="EMBL" id="BMAW01023693">
    <property type="protein sequence ID" value="GFT84061.1"/>
    <property type="molecule type" value="Genomic_DNA"/>
</dbReference>
<reference evidence="1" key="1">
    <citation type="submission" date="2020-08" db="EMBL/GenBank/DDBJ databases">
        <title>Multicomponent nature underlies the extraordinary mechanical properties of spider dragline silk.</title>
        <authorList>
            <person name="Kono N."/>
            <person name="Nakamura H."/>
            <person name="Mori M."/>
            <person name="Yoshida Y."/>
            <person name="Ohtoshi R."/>
            <person name="Malay A.D."/>
            <person name="Moran D.A.P."/>
            <person name="Tomita M."/>
            <person name="Numata K."/>
            <person name="Arakawa K."/>
        </authorList>
    </citation>
    <scope>NUCLEOTIDE SEQUENCE</scope>
</reference>